<proteinExistence type="predicted"/>
<evidence type="ECO:0000313" key="1">
    <source>
        <dbReference type="EMBL" id="LAB26782.1"/>
    </source>
</evidence>
<reference evidence="1" key="1">
    <citation type="submission" date="2017-07" db="EMBL/GenBank/DDBJ databases">
        <authorList>
            <person name="Mikheyev A."/>
            <person name="Grau M."/>
        </authorList>
    </citation>
    <scope>NUCLEOTIDE SEQUENCE</scope>
    <source>
        <tissue evidence="1">Venom_gland</tissue>
    </source>
</reference>
<dbReference type="AlphaFoldDB" id="A0A2D4M0B9"/>
<accession>A0A2D4M0B9</accession>
<dbReference type="EMBL" id="IACM01058154">
    <property type="protein sequence ID" value="LAB26782.1"/>
    <property type="molecule type" value="Transcribed_RNA"/>
</dbReference>
<name>A0A2D4M0B9_9SAUR</name>
<organism evidence="1">
    <name type="scientific">Micrurus spixii</name>
    <name type="common">Amazon coral snake</name>
    <dbReference type="NCBI Taxonomy" id="129469"/>
    <lineage>
        <taxon>Eukaryota</taxon>
        <taxon>Metazoa</taxon>
        <taxon>Chordata</taxon>
        <taxon>Craniata</taxon>
        <taxon>Vertebrata</taxon>
        <taxon>Euteleostomi</taxon>
        <taxon>Lepidosauria</taxon>
        <taxon>Squamata</taxon>
        <taxon>Bifurcata</taxon>
        <taxon>Unidentata</taxon>
        <taxon>Episquamata</taxon>
        <taxon>Toxicofera</taxon>
        <taxon>Serpentes</taxon>
        <taxon>Colubroidea</taxon>
        <taxon>Elapidae</taxon>
        <taxon>Elapinae</taxon>
        <taxon>Micrurus</taxon>
    </lineage>
</organism>
<protein>
    <submittedName>
        <fullName evidence="1">Uncharacterized protein</fullName>
    </submittedName>
</protein>
<sequence length="136" mass="15367">MPLLKHLKCTSDLDGHFKELLKCSARKDSAMIKKVSGLRETNIFPSASNCSVRNHADEKEVLTFLLLPQPRDYKIFCCLPSFSALAFNKLGECVCVCVCKLLHTLRNQLSSAMAQHFVFLLLRINMAAPPFLSQYF</sequence>
<reference evidence="1" key="2">
    <citation type="submission" date="2017-11" db="EMBL/GenBank/DDBJ databases">
        <title>Coralsnake Venomics: Analyses of Venom Gland Transcriptomes and Proteomes of Six Brazilian Taxa.</title>
        <authorList>
            <person name="Aird S.D."/>
            <person name="Jorge da Silva N."/>
            <person name="Qiu L."/>
            <person name="Villar-Briones A."/>
            <person name="Aparecida-Saddi V."/>
            <person name="Campos-Telles M.P."/>
            <person name="Grau M."/>
            <person name="Mikheyev A.S."/>
        </authorList>
    </citation>
    <scope>NUCLEOTIDE SEQUENCE</scope>
    <source>
        <tissue evidence="1">Venom_gland</tissue>
    </source>
</reference>